<keyword evidence="4" id="KW-1185">Reference proteome</keyword>
<proteinExistence type="predicted"/>
<dbReference type="SMART" id="SM01100">
    <property type="entry name" value="CRAL_TRIO_N"/>
    <property type="match status" value="1"/>
</dbReference>
<dbReference type="SUPFAM" id="SSF52087">
    <property type="entry name" value="CRAL/TRIO domain"/>
    <property type="match status" value="1"/>
</dbReference>
<name>A0A0M8N5Y4_ESCWE</name>
<sequence>MTADSVFDGSAAASRVKPSASAASQAGGYPQGHLGHLTAAQERALDEFKLLLEERGAWAPGPPASHDDQTLLRFLRARRWVPADAVAQFAETEAWRKANDIDVLYRTIDHQIYEQSRRLYPQWTGRRDKRGIPLYIYEIRSLDSKTISHYEYQGSSTTFTQAKTDGKTDPGMLRLFALYENLTRFNHPFCTQLVADREHPDVPITMSTNIVDVSGVGLKQFWNLKGHMQAASQLATAHYPETLDRIFIVGAPVFFSTVWGWIKRWFDPITVSKIFVLSAHEVRPTLEAFIDRRNIPKKYGGELDYAFGDLGSPDPAWNGVVRWENGHSRFPSGPLLWEDAPAEGNDAADAAAGQKRMVCVRLGSDNGQVRREVVCSMPKNWSPPSSTAAVADQQQQPVAALDLVDSDEGSRGTDMTPNTSASTPAATTIADDEDAGEENGVTGALKRLAVDSEKHEIPAVPAPPATVV</sequence>
<feature type="region of interest" description="Disordered" evidence="1">
    <location>
        <begin position="449"/>
        <end position="468"/>
    </location>
</feature>
<accession>A0A0M8N5Y4</accession>
<gene>
    <name evidence="3" type="ORF">ESCO_005341</name>
</gene>
<reference evidence="3 4" key="1">
    <citation type="submission" date="2015-07" db="EMBL/GenBank/DDBJ databases">
        <title>The genome of the fungus Escovopsis weberi, a specialized disease agent of ant agriculture.</title>
        <authorList>
            <person name="de Man T.J."/>
            <person name="Stajich J.E."/>
            <person name="Kubicek C.P."/>
            <person name="Chenthamara K."/>
            <person name="Atanasova L."/>
            <person name="Druzhinina I.S."/>
            <person name="Birnbaum S."/>
            <person name="Barribeau S.M."/>
            <person name="Teiling C."/>
            <person name="Suen G."/>
            <person name="Currie C."/>
            <person name="Gerardo N.M."/>
        </authorList>
    </citation>
    <scope>NUCLEOTIDE SEQUENCE [LARGE SCALE GENOMIC DNA]</scope>
</reference>
<dbReference type="InterPro" id="IPR036865">
    <property type="entry name" value="CRAL-TRIO_dom_sf"/>
</dbReference>
<comment type="caution">
    <text evidence="3">The sequence shown here is derived from an EMBL/GenBank/DDBJ whole genome shotgun (WGS) entry which is preliminary data.</text>
</comment>
<dbReference type="InterPro" id="IPR051026">
    <property type="entry name" value="PI/PC_transfer"/>
</dbReference>
<feature type="compositionally biased region" description="Low complexity" evidence="1">
    <location>
        <begin position="416"/>
        <end position="429"/>
    </location>
</feature>
<feature type="domain" description="CRAL-TRIO" evidence="2">
    <location>
        <begin position="123"/>
        <end position="307"/>
    </location>
</feature>
<dbReference type="STRING" id="150374.A0A0M8N5Y4"/>
<feature type="region of interest" description="Disordered" evidence="1">
    <location>
        <begin position="406"/>
        <end position="444"/>
    </location>
</feature>
<dbReference type="InterPro" id="IPR011074">
    <property type="entry name" value="CRAL/TRIO_N_dom"/>
</dbReference>
<dbReference type="OrthoDB" id="30289at2759"/>
<evidence type="ECO:0000259" key="2">
    <source>
        <dbReference type="PROSITE" id="PS50191"/>
    </source>
</evidence>
<dbReference type="CDD" id="cd00170">
    <property type="entry name" value="SEC14"/>
    <property type="match status" value="1"/>
</dbReference>
<dbReference type="InterPro" id="IPR001251">
    <property type="entry name" value="CRAL-TRIO_dom"/>
</dbReference>
<dbReference type="SUPFAM" id="SSF46938">
    <property type="entry name" value="CRAL/TRIO N-terminal domain"/>
    <property type="match status" value="1"/>
</dbReference>
<dbReference type="PANTHER" id="PTHR45657">
    <property type="entry name" value="CRAL-TRIO DOMAIN-CONTAINING PROTEIN YKL091C-RELATED"/>
    <property type="match status" value="1"/>
</dbReference>
<dbReference type="Gene3D" id="3.40.525.10">
    <property type="entry name" value="CRAL-TRIO lipid binding domain"/>
    <property type="match status" value="1"/>
</dbReference>
<dbReference type="InterPro" id="IPR036273">
    <property type="entry name" value="CRAL/TRIO_N_dom_sf"/>
</dbReference>
<dbReference type="Pfam" id="PF00650">
    <property type="entry name" value="CRAL_TRIO"/>
    <property type="match status" value="1"/>
</dbReference>
<evidence type="ECO:0000313" key="3">
    <source>
        <dbReference type="EMBL" id="KOS20581.1"/>
    </source>
</evidence>
<dbReference type="Proteomes" id="UP000053831">
    <property type="component" value="Unassembled WGS sequence"/>
</dbReference>
<dbReference type="EMBL" id="LGSR01000017">
    <property type="protein sequence ID" value="KOS20581.1"/>
    <property type="molecule type" value="Genomic_DNA"/>
</dbReference>
<dbReference type="AlphaFoldDB" id="A0A0M8N5Y4"/>
<evidence type="ECO:0000256" key="1">
    <source>
        <dbReference type="SAM" id="MobiDB-lite"/>
    </source>
</evidence>
<dbReference type="SMART" id="SM00516">
    <property type="entry name" value="SEC14"/>
    <property type="match status" value="1"/>
</dbReference>
<protein>
    <submittedName>
        <fullName evidence="3">SEC14 cytosolic factor</fullName>
    </submittedName>
</protein>
<dbReference type="PANTHER" id="PTHR45657:SF3">
    <property type="entry name" value="TRANSPORTER, PUTATIVE (AFU_ORTHOLOGUE AFUA_5G09260)-RELATED"/>
    <property type="match status" value="1"/>
</dbReference>
<dbReference type="Gene3D" id="1.10.8.20">
    <property type="entry name" value="N-terminal domain of phosphatidylinositol transfer protein sec14p"/>
    <property type="match status" value="1"/>
</dbReference>
<organism evidence="3 4">
    <name type="scientific">Escovopsis weberi</name>
    <dbReference type="NCBI Taxonomy" id="150374"/>
    <lineage>
        <taxon>Eukaryota</taxon>
        <taxon>Fungi</taxon>
        <taxon>Dikarya</taxon>
        <taxon>Ascomycota</taxon>
        <taxon>Pezizomycotina</taxon>
        <taxon>Sordariomycetes</taxon>
        <taxon>Hypocreomycetidae</taxon>
        <taxon>Hypocreales</taxon>
        <taxon>Hypocreaceae</taxon>
        <taxon>Escovopsis</taxon>
    </lineage>
</organism>
<dbReference type="PROSITE" id="PS50191">
    <property type="entry name" value="CRAL_TRIO"/>
    <property type="match status" value="1"/>
</dbReference>
<evidence type="ECO:0000313" key="4">
    <source>
        <dbReference type="Proteomes" id="UP000053831"/>
    </source>
</evidence>
<dbReference type="Pfam" id="PF03765">
    <property type="entry name" value="CRAL_TRIO_N"/>
    <property type="match status" value="1"/>
</dbReference>